<dbReference type="InterPro" id="IPR046487">
    <property type="entry name" value="DUF6580"/>
</dbReference>
<dbReference type="Pfam" id="PF20221">
    <property type="entry name" value="DUF6580"/>
    <property type="match status" value="1"/>
</dbReference>
<feature type="transmembrane region" description="Helical" evidence="1">
    <location>
        <begin position="97"/>
        <end position="121"/>
    </location>
</feature>
<gene>
    <name evidence="2" type="ORF">GCM10025864_34740</name>
</gene>
<protein>
    <recommendedName>
        <fullName evidence="4">Lycopene cyclase domain-containing protein</fullName>
    </recommendedName>
</protein>
<evidence type="ECO:0008006" key="4">
    <source>
        <dbReference type="Google" id="ProtNLM"/>
    </source>
</evidence>
<feature type="transmembrane region" description="Helical" evidence="1">
    <location>
        <begin position="64"/>
        <end position="85"/>
    </location>
</feature>
<proteinExistence type="predicted"/>
<keyword evidence="1" id="KW-0812">Transmembrane</keyword>
<feature type="transmembrane region" description="Helical" evidence="1">
    <location>
        <begin position="148"/>
        <end position="166"/>
    </location>
</feature>
<accession>A0ABQ6I5F2</accession>
<keyword evidence="3" id="KW-1185">Reference proteome</keyword>
<evidence type="ECO:0000313" key="3">
    <source>
        <dbReference type="Proteomes" id="UP001157091"/>
    </source>
</evidence>
<evidence type="ECO:0000256" key="1">
    <source>
        <dbReference type="SAM" id="Phobius"/>
    </source>
</evidence>
<reference evidence="3" key="1">
    <citation type="journal article" date="2019" name="Int. J. Syst. Evol. Microbiol.">
        <title>The Global Catalogue of Microorganisms (GCM) 10K type strain sequencing project: providing services to taxonomists for standard genome sequencing and annotation.</title>
        <authorList>
            <consortium name="The Broad Institute Genomics Platform"/>
            <consortium name="The Broad Institute Genome Sequencing Center for Infectious Disease"/>
            <person name="Wu L."/>
            <person name="Ma J."/>
        </authorList>
    </citation>
    <scope>NUCLEOTIDE SEQUENCE [LARGE SCALE GENOMIC DNA]</scope>
    <source>
        <strain evidence="3">NBRC 106348</strain>
    </source>
</reference>
<sequence>MVVALLVVAVVWRLVKNDLGAPPNLELATAATFAGAPLLRNRTAAVAPLVVAIVSDLVLGNTSILVFTWSAWAVIGVASVLLPRLRGGRHSGWKRYAAALGFGVGASVWFFLWTNFGVWVVSDGSWYPRTVGGLVDCYVAGLPFARPMLVGNLVLVPLAAGLVTLVERLERAAQRRAVAAH</sequence>
<organism evidence="2 3">
    <name type="scientific">Luteimicrobium album</name>
    <dbReference type="NCBI Taxonomy" id="1054550"/>
    <lineage>
        <taxon>Bacteria</taxon>
        <taxon>Bacillati</taxon>
        <taxon>Actinomycetota</taxon>
        <taxon>Actinomycetes</taxon>
        <taxon>Micrococcales</taxon>
        <taxon>Luteimicrobium</taxon>
    </lineage>
</organism>
<name>A0ABQ6I5F2_9MICO</name>
<dbReference type="Proteomes" id="UP001157091">
    <property type="component" value="Unassembled WGS sequence"/>
</dbReference>
<dbReference type="RefSeq" id="WP_284294225.1">
    <property type="nucleotide sequence ID" value="NZ_BSUK01000001.1"/>
</dbReference>
<dbReference type="EMBL" id="BSUK01000001">
    <property type="protein sequence ID" value="GMA25715.1"/>
    <property type="molecule type" value="Genomic_DNA"/>
</dbReference>
<evidence type="ECO:0000313" key="2">
    <source>
        <dbReference type="EMBL" id="GMA25715.1"/>
    </source>
</evidence>
<keyword evidence="1" id="KW-0472">Membrane</keyword>
<keyword evidence="1" id="KW-1133">Transmembrane helix</keyword>
<comment type="caution">
    <text evidence="2">The sequence shown here is derived from an EMBL/GenBank/DDBJ whole genome shotgun (WGS) entry which is preliminary data.</text>
</comment>